<dbReference type="PANTHER" id="PTHR38784:SF1">
    <property type="entry name" value="SUCROSE PHOSPHORYLASE"/>
    <property type="match status" value="1"/>
</dbReference>
<evidence type="ECO:0000313" key="2">
    <source>
        <dbReference type="Proteomes" id="UP001319827"/>
    </source>
</evidence>
<name>A0ABM8HRY1_9BACT</name>
<dbReference type="SMART" id="SM01322">
    <property type="entry name" value="YaeQ"/>
    <property type="match status" value="1"/>
</dbReference>
<dbReference type="InterPro" id="IPR038590">
    <property type="entry name" value="YaeQ_sf"/>
</dbReference>
<evidence type="ECO:0000313" key="1">
    <source>
        <dbReference type="EMBL" id="BCR03219.1"/>
    </source>
</evidence>
<gene>
    <name evidence="1" type="primary">yaeQ</name>
    <name evidence="1" type="ORF">DESUT3_02880</name>
</gene>
<dbReference type="EMBL" id="AP024355">
    <property type="protein sequence ID" value="BCR03219.1"/>
    <property type="molecule type" value="Genomic_DNA"/>
</dbReference>
<dbReference type="RefSeq" id="WP_221250703.1">
    <property type="nucleotide sequence ID" value="NZ_AP024355.1"/>
</dbReference>
<dbReference type="PANTHER" id="PTHR38784">
    <property type="entry name" value="SUCROSE PHOSPHORYLASE"/>
    <property type="match status" value="1"/>
</dbReference>
<dbReference type="PIRSF" id="PIRSF011484">
    <property type="entry name" value="YaeQ"/>
    <property type="match status" value="1"/>
</dbReference>
<dbReference type="InterPro" id="IPR009822">
    <property type="entry name" value="YaeQ"/>
</dbReference>
<dbReference type="Gene3D" id="3.10.640.10">
    <property type="entry name" value="Restriction endonuclease-like alpha-beta roll domain"/>
    <property type="match status" value="1"/>
</dbReference>
<dbReference type="Pfam" id="PF07152">
    <property type="entry name" value="YaeQ"/>
    <property type="match status" value="1"/>
</dbReference>
<keyword evidence="2" id="KW-1185">Reference proteome</keyword>
<sequence>MALPATVYRAAIELANVDANHYEKLQFTVARHPSETAERLVARVLAYALWHEEGLAFTKGICAGDEPDLWSKEPDGRVRLWIEVGLPDPERLRKASRHAGQVVLLAYGAGRPRWEAAHLGRLAGAANIRVFALEEVFLKQVVACLERSIVWSLTVTEGSLFLTAGETSLETALICLQA</sequence>
<reference evidence="1 2" key="2">
    <citation type="journal article" date="2021" name="Int. J. Syst. Evol. Microbiol.">
        <title>Isolation and Polyphasic Characterization of Desulfuromonas versatilis sp. Nov., an Electrogenic Bacteria Capable of Versatile Metabolism Isolated from a Graphene Oxide-Reducing Enrichment Culture.</title>
        <authorList>
            <person name="Xie L."/>
            <person name="Yoshida N."/>
            <person name="Ishii S."/>
            <person name="Meng L."/>
        </authorList>
    </citation>
    <scope>NUCLEOTIDE SEQUENCE [LARGE SCALE GENOMIC DNA]</scope>
    <source>
        <strain evidence="1 2">NIT-T3</strain>
    </source>
</reference>
<accession>A0ABM8HRY1</accession>
<organism evidence="1 2">
    <name type="scientific">Desulfuromonas versatilis</name>
    <dbReference type="NCBI Taxonomy" id="2802975"/>
    <lineage>
        <taxon>Bacteria</taxon>
        <taxon>Pseudomonadati</taxon>
        <taxon>Thermodesulfobacteriota</taxon>
        <taxon>Desulfuromonadia</taxon>
        <taxon>Desulfuromonadales</taxon>
        <taxon>Desulfuromonadaceae</taxon>
        <taxon>Desulfuromonas</taxon>
    </lineage>
</organism>
<protein>
    <recommendedName>
        <fullName evidence="3">YaeQ family protein</fullName>
    </recommendedName>
</protein>
<dbReference type="SUPFAM" id="SSF52980">
    <property type="entry name" value="Restriction endonuclease-like"/>
    <property type="match status" value="1"/>
</dbReference>
<reference evidence="1 2" key="1">
    <citation type="journal article" date="2016" name="C (Basel)">
        <title>Selective Growth of and Electricity Production by Marine Exoelectrogenic Bacteria in Self-Aggregated Hydrogel of Microbially Reduced Graphene Oxide.</title>
        <authorList>
            <person name="Yoshida N."/>
            <person name="Goto Y."/>
            <person name="Miyata Y."/>
        </authorList>
    </citation>
    <scope>NUCLEOTIDE SEQUENCE [LARGE SCALE GENOMIC DNA]</scope>
    <source>
        <strain evidence="1 2">NIT-T3</strain>
    </source>
</reference>
<dbReference type="InterPro" id="IPR011335">
    <property type="entry name" value="Restrct_endonuc-II-like"/>
</dbReference>
<proteinExistence type="predicted"/>
<evidence type="ECO:0008006" key="3">
    <source>
        <dbReference type="Google" id="ProtNLM"/>
    </source>
</evidence>
<dbReference type="Proteomes" id="UP001319827">
    <property type="component" value="Chromosome"/>
</dbReference>